<evidence type="ECO:0000256" key="8">
    <source>
        <dbReference type="SAM" id="Phobius"/>
    </source>
</evidence>
<comment type="subcellular location">
    <subcellularLocation>
        <location evidence="1">Membrane</location>
        <topology evidence="1">Multi-pass membrane protein</topology>
    </subcellularLocation>
</comment>
<dbReference type="GO" id="GO:0005886">
    <property type="term" value="C:plasma membrane"/>
    <property type="evidence" value="ECO:0007669"/>
    <property type="project" value="TreeGrafter"/>
</dbReference>
<dbReference type="GO" id="GO:0015137">
    <property type="term" value="F:citrate transmembrane transporter activity"/>
    <property type="evidence" value="ECO:0007669"/>
    <property type="project" value="TreeGrafter"/>
</dbReference>
<sequence>MAFKIRLWIHGSAESSLQNSVWKRRIVFSSAETDQTSLWTSIGRSHKKLLVNSKTSGLTWLVSDVGQTMRNQRGQKMRGMRVNVLWAAERLDSPADAPAHQLMINPAAVWSLQSATGKRFTETPEAACAYVIALMAVFWCTEVLPLAVTALLPTVLFPVLGIMESRDVCMQYLKDTNMLFVGGLMVAIAVEHWNLHKRIALRVLLLVGVRPAMLMLGFMGVTAFLSMWISNTATTAMMVPIVQAILEQLHGKVDPEPSSRTQRGSGNLDQDHQEETISVVPTAAANILDNGMNGETFTQGNSEKSSNTTSEGPVDIPEIVQPRPQDTPPSDGTTGGPVVVPLENVCRQKELEELSDEEEVKRKLSKGLLLCVCYSASIGGIATLTGTGPNLVLMGQMSQLFPLNGDVINFASWFAFAFPTMVLTLTLAWFWLQFLFIGCNLRRTWGCGAAPSEKERAAYQVIRDEHRRLGPMAYGEASVLALLILMVVLWFTRDPHFVDGWATHVFNAKAE</sequence>
<proteinExistence type="inferred from homology"/>
<keyword evidence="6" id="KW-0406">Ion transport</keyword>
<dbReference type="GO" id="GO:0017153">
    <property type="term" value="F:sodium:dicarboxylate symporter activity"/>
    <property type="evidence" value="ECO:0007669"/>
    <property type="project" value="TreeGrafter"/>
</dbReference>
<keyword evidence="4 8" id="KW-1133">Transmembrane helix</keyword>
<dbReference type="GO" id="GO:0015741">
    <property type="term" value="P:fumarate transport"/>
    <property type="evidence" value="ECO:0007669"/>
    <property type="project" value="TreeGrafter"/>
</dbReference>
<dbReference type="GO" id="GO:0015729">
    <property type="term" value="P:oxaloacetate transport"/>
    <property type="evidence" value="ECO:0007669"/>
    <property type="project" value="TreeGrafter"/>
</dbReference>
<comment type="similarity">
    <text evidence="2">Belongs to the SLC13A/DASS transporter (TC 2.A.47) family. NADC subfamily.</text>
</comment>
<reference evidence="9 10" key="1">
    <citation type="submission" date="2019-03" db="EMBL/GenBank/DDBJ databases">
        <title>First draft genome of Liparis tanakae, snailfish: a comprehensive survey of snailfish specific genes.</title>
        <authorList>
            <person name="Kim W."/>
            <person name="Song I."/>
            <person name="Jeong J.-H."/>
            <person name="Kim D."/>
            <person name="Kim S."/>
            <person name="Ryu S."/>
            <person name="Song J.Y."/>
            <person name="Lee S.K."/>
        </authorList>
    </citation>
    <scope>NUCLEOTIDE SEQUENCE [LARGE SCALE GENOMIC DNA]</scope>
    <source>
        <tissue evidence="9">Muscle</tissue>
    </source>
</reference>
<dbReference type="EMBL" id="SRLO01000742">
    <property type="protein sequence ID" value="TNN47455.1"/>
    <property type="molecule type" value="Genomic_DNA"/>
</dbReference>
<dbReference type="GO" id="GO:0015141">
    <property type="term" value="F:succinate transmembrane transporter activity"/>
    <property type="evidence" value="ECO:0007669"/>
    <property type="project" value="TreeGrafter"/>
</dbReference>
<feature type="compositionally biased region" description="Polar residues" evidence="7">
    <location>
        <begin position="293"/>
        <end position="311"/>
    </location>
</feature>
<dbReference type="OrthoDB" id="6493944at2759"/>
<feature type="region of interest" description="Disordered" evidence="7">
    <location>
        <begin position="290"/>
        <end position="338"/>
    </location>
</feature>
<feature type="transmembrane region" description="Helical" evidence="8">
    <location>
        <begin position="407"/>
        <end position="432"/>
    </location>
</feature>
<gene>
    <name evidence="9" type="primary">Slc13a2_2</name>
    <name evidence="9" type="ORF">EYF80_042340</name>
</gene>
<feature type="compositionally biased region" description="Polar residues" evidence="7">
    <location>
        <begin position="258"/>
        <end position="268"/>
    </location>
</feature>
<keyword evidence="6" id="KW-0915">Sodium</keyword>
<keyword evidence="10" id="KW-1185">Reference proteome</keyword>
<dbReference type="InterPro" id="IPR001898">
    <property type="entry name" value="SLC13A/DASS"/>
</dbReference>
<feature type="transmembrane region" description="Helical" evidence="8">
    <location>
        <begin position="473"/>
        <end position="491"/>
    </location>
</feature>
<evidence type="ECO:0000256" key="7">
    <source>
        <dbReference type="SAM" id="MobiDB-lite"/>
    </source>
</evidence>
<feature type="transmembrane region" description="Helical" evidence="8">
    <location>
        <begin position="199"/>
        <end position="219"/>
    </location>
</feature>
<keyword evidence="6" id="KW-0739">Sodium transport</keyword>
<evidence type="ECO:0000313" key="9">
    <source>
        <dbReference type="EMBL" id="TNN47455.1"/>
    </source>
</evidence>
<feature type="transmembrane region" description="Helical" evidence="8">
    <location>
        <begin position="172"/>
        <end position="190"/>
    </location>
</feature>
<comment type="caution">
    <text evidence="9">The sequence shown here is derived from an EMBL/GenBank/DDBJ whole genome shotgun (WGS) entry which is preliminary data.</text>
</comment>
<keyword evidence="3 8" id="KW-0812">Transmembrane</keyword>
<evidence type="ECO:0000256" key="1">
    <source>
        <dbReference type="ARBA" id="ARBA00004141"/>
    </source>
</evidence>
<dbReference type="PANTHER" id="PTHR10283">
    <property type="entry name" value="SOLUTE CARRIER FAMILY 13 MEMBER"/>
    <property type="match status" value="1"/>
</dbReference>
<dbReference type="Pfam" id="PF00939">
    <property type="entry name" value="Na_sulph_symp"/>
    <property type="match status" value="1"/>
</dbReference>
<evidence type="ECO:0000256" key="6">
    <source>
        <dbReference type="ARBA" id="ARBA00023201"/>
    </source>
</evidence>
<keyword evidence="5 8" id="KW-0472">Membrane</keyword>
<keyword evidence="6" id="KW-0813">Transport</keyword>
<name>A0A4Z2G2Z8_9TELE</name>
<evidence type="ECO:0000256" key="3">
    <source>
        <dbReference type="ARBA" id="ARBA00022692"/>
    </source>
</evidence>
<dbReference type="AlphaFoldDB" id="A0A4Z2G2Z8"/>
<protein>
    <submittedName>
        <fullName evidence="9">Solute carrier family 13 member 2</fullName>
    </submittedName>
</protein>
<accession>A0A4Z2G2Z8</accession>
<evidence type="ECO:0000313" key="10">
    <source>
        <dbReference type="Proteomes" id="UP000314294"/>
    </source>
</evidence>
<feature type="transmembrane region" description="Helical" evidence="8">
    <location>
        <begin position="127"/>
        <end position="152"/>
    </location>
</feature>
<dbReference type="Proteomes" id="UP000314294">
    <property type="component" value="Unassembled WGS sequence"/>
</dbReference>
<evidence type="ECO:0000256" key="4">
    <source>
        <dbReference type="ARBA" id="ARBA00022989"/>
    </source>
</evidence>
<feature type="region of interest" description="Disordered" evidence="7">
    <location>
        <begin position="253"/>
        <end position="273"/>
    </location>
</feature>
<evidence type="ECO:0000256" key="5">
    <source>
        <dbReference type="ARBA" id="ARBA00023136"/>
    </source>
</evidence>
<organism evidence="9 10">
    <name type="scientific">Liparis tanakae</name>
    <name type="common">Tanaka's snailfish</name>
    <dbReference type="NCBI Taxonomy" id="230148"/>
    <lineage>
        <taxon>Eukaryota</taxon>
        <taxon>Metazoa</taxon>
        <taxon>Chordata</taxon>
        <taxon>Craniata</taxon>
        <taxon>Vertebrata</taxon>
        <taxon>Euteleostomi</taxon>
        <taxon>Actinopterygii</taxon>
        <taxon>Neopterygii</taxon>
        <taxon>Teleostei</taxon>
        <taxon>Neoteleostei</taxon>
        <taxon>Acanthomorphata</taxon>
        <taxon>Eupercaria</taxon>
        <taxon>Perciformes</taxon>
        <taxon>Cottioidei</taxon>
        <taxon>Cottales</taxon>
        <taxon>Liparidae</taxon>
        <taxon>Liparis</taxon>
    </lineage>
</organism>
<dbReference type="PANTHER" id="PTHR10283:SF134">
    <property type="entry name" value="SOLUTE CARRIER FAMILY 13 MEMBER 5A"/>
    <property type="match status" value="1"/>
</dbReference>
<evidence type="ECO:0000256" key="2">
    <source>
        <dbReference type="ARBA" id="ARBA00006772"/>
    </source>
</evidence>
<feature type="transmembrane region" description="Helical" evidence="8">
    <location>
        <begin position="367"/>
        <end position="387"/>
    </location>
</feature>